<gene>
    <name evidence="1" type="ORF">M0R45_034868</name>
</gene>
<evidence type="ECO:0000313" key="2">
    <source>
        <dbReference type="Proteomes" id="UP001457282"/>
    </source>
</evidence>
<sequence>MHYGSNLKQVWKGTKHLPFLKILDLSHSHGLTKPMDECVSLEKVTFQSLSCVPEMMFLLGWLSFQLVEIEHWYKLEAIGRVDVEMINLLGLCNLEPNRMEMQTPDYLPEPPWKSRDCMNVVYSARFFQEPIRGLNIYCVYALRNSCESKFLVQRPVIIVVWNKSKGLKWIYAPSWHGIASKEQDMIWLSHWKFGNQLEAGDHVTASVHGTTYEVKEWGIRIVHKEEDKMSRQLYNSYTRDDNCYDGQDHPDNDVNAEMIGIGGYLSEFYQTKKQGVSRLSPTGCLKLKRGAALKRKRQPTMSP</sequence>
<comment type="caution">
    <text evidence="1">The sequence shown here is derived from an EMBL/GenBank/DDBJ whole genome shotgun (WGS) entry which is preliminary data.</text>
</comment>
<dbReference type="AlphaFoldDB" id="A0AAW1VTW4"/>
<reference evidence="1 2" key="1">
    <citation type="journal article" date="2023" name="G3 (Bethesda)">
        <title>A chromosome-length genome assembly and annotation of blackberry (Rubus argutus, cv. 'Hillquist').</title>
        <authorList>
            <person name="Bruna T."/>
            <person name="Aryal R."/>
            <person name="Dudchenko O."/>
            <person name="Sargent D.J."/>
            <person name="Mead D."/>
            <person name="Buti M."/>
            <person name="Cavallini A."/>
            <person name="Hytonen T."/>
            <person name="Andres J."/>
            <person name="Pham M."/>
            <person name="Weisz D."/>
            <person name="Mascagni F."/>
            <person name="Usai G."/>
            <person name="Natali L."/>
            <person name="Bassil N."/>
            <person name="Fernandez G.E."/>
            <person name="Lomsadze A."/>
            <person name="Armour M."/>
            <person name="Olukolu B."/>
            <person name="Poorten T."/>
            <person name="Britton C."/>
            <person name="Davik J."/>
            <person name="Ashrafi H."/>
            <person name="Aiden E.L."/>
            <person name="Borodovsky M."/>
            <person name="Worthington M."/>
        </authorList>
    </citation>
    <scope>NUCLEOTIDE SEQUENCE [LARGE SCALE GENOMIC DNA]</scope>
    <source>
        <strain evidence="1">PI 553951</strain>
    </source>
</reference>
<dbReference type="EMBL" id="JBEDUW010000007">
    <property type="protein sequence ID" value="KAK9910934.1"/>
    <property type="molecule type" value="Genomic_DNA"/>
</dbReference>
<organism evidence="1 2">
    <name type="scientific">Rubus argutus</name>
    <name type="common">Southern blackberry</name>
    <dbReference type="NCBI Taxonomy" id="59490"/>
    <lineage>
        <taxon>Eukaryota</taxon>
        <taxon>Viridiplantae</taxon>
        <taxon>Streptophyta</taxon>
        <taxon>Embryophyta</taxon>
        <taxon>Tracheophyta</taxon>
        <taxon>Spermatophyta</taxon>
        <taxon>Magnoliopsida</taxon>
        <taxon>eudicotyledons</taxon>
        <taxon>Gunneridae</taxon>
        <taxon>Pentapetalae</taxon>
        <taxon>rosids</taxon>
        <taxon>fabids</taxon>
        <taxon>Rosales</taxon>
        <taxon>Rosaceae</taxon>
        <taxon>Rosoideae</taxon>
        <taxon>Rosoideae incertae sedis</taxon>
        <taxon>Rubus</taxon>
    </lineage>
</organism>
<keyword evidence="2" id="KW-1185">Reference proteome</keyword>
<proteinExistence type="predicted"/>
<dbReference type="Proteomes" id="UP001457282">
    <property type="component" value="Unassembled WGS sequence"/>
</dbReference>
<evidence type="ECO:0000313" key="1">
    <source>
        <dbReference type="EMBL" id="KAK9910934.1"/>
    </source>
</evidence>
<name>A0AAW1VTW4_RUBAR</name>
<accession>A0AAW1VTW4</accession>
<protein>
    <submittedName>
        <fullName evidence="1">Uncharacterized protein</fullName>
    </submittedName>
</protein>